<sequence>MRISLRFRDFDTTFERDTTTFVIGRPKAGTQPPDIDLSPDRTVSRPHARFFQQKNVWHLEDLGSTHGTQLSGREIRGLGPQILRSGDTFQCGETVLRPEIAASENASLAPAESEISMRVPAPGEAGFGDLPAAASLHLGRIYDLLLRCGQTNDLDELMRQIVGRVVQVLPDARRGALLLHSRETDALLLTCFHGEGGPAVSETLARRAMEEKQGLLWRGENEESGASGESIARFAISSALVAPLLWRGEALGVLCLDNPQGAPFSASDLSVAMIVAHHMALALANRRLAEELRRESNLKANLLRQFSPQYREQLLNPGGLQLSGERGEVTILVSDIRGFEALTRHMEPVAVIEMLNDYFSRLSPIVWAHNGSIDKYIGDAILAVFGSPNKDPKQHENALRAALEMQADMAKSNEARAKKGKVTCEIGIGVHCGEALHGFMGVLDQFSLTVIGDAVNRAGRYCDGARAGEIMLSPQVYQWVWKGVEAAPAQIVTKHGETLPAFRLMGFGDPRD</sequence>
<dbReference type="InterPro" id="IPR050697">
    <property type="entry name" value="Adenylyl/Guanylyl_Cyclase_3/4"/>
</dbReference>
<accession>A0A2S8SVZ8</accession>
<dbReference type="InterPro" id="IPR029016">
    <property type="entry name" value="GAF-like_dom_sf"/>
</dbReference>
<dbReference type="CDD" id="cd07302">
    <property type="entry name" value="CHD"/>
    <property type="match status" value="1"/>
</dbReference>
<dbReference type="CDD" id="cd00060">
    <property type="entry name" value="FHA"/>
    <property type="match status" value="1"/>
</dbReference>
<dbReference type="Pfam" id="PF00498">
    <property type="entry name" value="FHA"/>
    <property type="match status" value="1"/>
</dbReference>
<dbReference type="PANTHER" id="PTHR43081:SF1">
    <property type="entry name" value="ADENYLATE CYCLASE, TERMINAL-DIFFERENTIATION SPECIFIC"/>
    <property type="match status" value="1"/>
</dbReference>
<dbReference type="GO" id="GO:0004016">
    <property type="term" value="F:adenylate cyclase activity"/>
    <property type="evidence" value="ECO:0007669"/>
    <property type="project" value="UniProtKB-ARBA"/>
</dbReference>
<dbReference type="SUPFAM" id="SSF55781">
    <property type="entry name" value="GAF domain-like"/>
    <property type="match status" value="1"/>
</dbReference>
<dbReference type="Pfam" id="PF13185">
    <property type="entry name" value="GAF_2"/>
    <property type="match status" value="1"/>
</dbReference>
<dbReference type="InterPro" id="IPR000253">
    <property type="entry name" value="FHA_dom"/>
</dbReference>
<dbReference type="EMBL" id="NIGF01000003">
    <property type="protein sequence ID" value="PQV64971.1"/>
    <property type="molecule type" value="Genomic_DNA"/>
</dbReference>
<dbReference type="InterPro" id="IPR008984">
    <property type="entry name" value="SMAD_FHA_dom_sf"/>
</dbReference>
<dbReference type="Gene3D" id="3.30.70.1230">
    <property type="entry name" value="Nucleotide cyclase"/>
    <property type="match status" value="1"/>
</dbReference>
<dbReference type="SMART" id="SM00065">
    <property type="entry name" value="GAF"/>
    <property type="match status" value="1"/>
</dbReference>
<dbReference type="InterPro" id="IPR001054">
    <property type="entry name" value="A/G_cyclase"/>
</dbReference>
<dbReference type="Gene3D" id="2.60.200.20">
    <property type="match status" value="1"/>
</dbReference>
<keyword evidence="4" id="KW-1185">Reference proteome</keyword>
<dbReference type="Proteomes" id="UP000237684">
    <property type="component" value="Unassembled WGS sequence"/>
</dbReference>
<dbReference type="PROSITE" id="PS50006">
    <property type="entry name" value="FHA_DOMAIN"/>
    <property type="match status" value="1"/>
</dbReference>
<name>A0A2S8SVZ8_9BACT</name>
<feature type="domain" description="FHA" evidence="1">
    <location>
        <begin position="21"/>
        <end position="75"/>
    </location>
</feature>
<evidence type="ECO:0000259" key="2">
    <source>
        <dbReference type="PROSITE" id="PS50125"/>
    </source>
</evidence>
<organism evidence="3 4">
    <name type="scientific">Abditibacterium utsteinense</name>
    <dbReference type="NCBI Taxonomy" id="1960156"/>
    <lineage>
        <taxon>Bacteria</taxon>
        <taxon>Pseudomonadati</taxon>
        <taxon>Abditibacteriota</taxon>
        <taxon>Abditibacteriia</taxon>
        <taxon>Abditibacteriales</taxon>
        <taxon>Abditibacteriaceae</taxon>
        <taxon>Abditibacterium</taxon>
    </lineage>
</organism>
<dbReference type="InterPro" id="IPR029787">
    <property type="entry name" value="Nucleotide_cyclase"/>
</dbReference>
<dbReference type="GO" id="GO:0009190">
    <property type="term" value="P:cyclic nucleotide biosynthetic process"/>
    <property type="evidence" value="ECO:0007669"/>
    <property type="project" value="InterPro"/>
</dbReference>
<feature type="domain" description="Guanylate cyclase" evidence="2">
    <location>
        <begin position="330"/>
        <end position="462"/>
    </location>
</feature>
<dbReference type="SUPFAM" id="SSF49879">
    <property type="entry name" value="SMAD/FHA domain"/>
    <property type="match status" value="1"/>
</dbReference>
<dbReference type="AlphaFoldDB" id="A0A2S8SVZ8"/>
<dbReference type="SMART" id="SM00044">
    <property type="entry name" value="CYCc"/>
    <property type="match status" value="1"/>
</dbReference>
<reference evidence="3 4" key="1">
    <citation type="journal article" date="2018" name="Syst. Appl. Microbiol.">
        <title>Abditibacterium utsteinense sp. nov., the first cultivated member of candidate phylum FBP, isolated from ice-free Antarctic soil samples.</title>
        <authorList>
            <person name="Tahon G."/>
            <person name="Tytgat B."/>
            <person name="Lebbe L."/>
            <person name="Carlier A."/>
            <person name="Willems A."/>
        </authorList>
    </citation>
    <scope>NUCLEOTIDE SEQUENCE [LARGE SCALE GENOMIC DNA]</scope>
    <source>
        <strain evidence="3 4">LMG 29911</strain>
    </source>
</reference>
<gene>
    <name evidence="3" type="ORF">B1R32_103241</name>
</gene>
<dbReference type="PANTHER" id="PTHR43081">
    <property type="entry name" value="ADENYLATE CYCLASE, TERMINAL-DIFFERENTIATION SPECIFIC-RELATED"/>
    <property type="match status" value="1"/>
</dbReference>
<dbReference type="OrthoDB" id="9806704at2"/>
<dbReference type="RefSeq" id="WP_105482838.1">
    <property type="nucleotide sequence ID" value="NZ_NIGF01000003.1"/>
</dbReference>
<dbReference type="PROSITE" id="PS50125">
    <property type="entry name" value="GUANYLATE_CYCLASE_2"/>
    <property type="match status" value="1"/>
</dbReference>
<dbReference type="SUPFAM" id="SSF55073">
    <property type="entry name" value="Nucleotide cyclase"/>
    <property type="match status" value="1"/>
</dbReference>
<dbReference type="Gene3D" id="3.30.450.40">
    <property type="match status" value="1"/>
</dbReference>
<dbReference type="Pfam" id="PF00211">
    <property type="entry name" value="Guanylate_cyc"/>
    <property type="match status" value="1"/>
</dbReference>
<dbReference type="GO" id="GO:0035556">
    <property type="term" value="P:intracellular signal transduction"/>
    <property type="evidence" value="ECO:0007669"/>
    <property type="project" value="InterPro"/>
</dbReference>
<comment type="caution">
    <text evidence="3">The sequence shown here is derived from an EMBL/GenBank/DDBJ whole genome shotgun (WGS) entry which is preliminary data.</text>
</comment>
<protein>
    <submittedName>
        <fullName evidence="3">Adenylate cyclase</fullName>
    </submittedName>
</protein>
<proteinExistence type="predicted"/>
<dbReference type="InterPro" id="IPR003018">
    <property type="entry name" value="GAF"/>
</dbReference>
<evidence type="ECO:0000313" key="3">
    <source>
        <dbReference type="EMBL" id="PQV64971.1"/>
    </source>
</evidence>
<dbReference type="SMART" id="SM00240">
    <property type="entry name" value="FHA"/>
    <property type="match status" value="1"/>
</dbReference>
<dbReference type="InParanoid" id="A0A2S8SVZ8"/>
<evidence type="ECO:0000313" key="4">
    <source>
        <dbReference type="Proteomes" id="UP000237684"/>
    </source>
</evidence>
<evidence type="ECO:0000259" key="1">
    <source>
        <dbReference type="PROSITE" id="PS50006"/>
    </source>
</evidence>